<dbReference type="Pfam" id="PF01979">
    <property type="entry name" value="Amidohydro_1"/>
    <property type="match status" value="1"/>
</dbReference>
<evidence type="ECO:0000313" key="7">
    <source>
        <dbReference type="Proteomes" id="UP000037558"/>
    </source>
</evidence>
<keyword evidence="1 4" id="KW-0479">Metal-binding</keyword>
<accession>A0A0M0KZI4</accession>
<dbReference type="NCBIfam" id="NF005557">
    <property type="entry name" value="PRK07228.1"/>
    <property type="match status" value="1"/>
</dbReference>
<feature type="binding site" evidence="4">
    <location>
        <position position="92"/>
    </location>
    <ligand>
        <name>substrate</name>
    </ligand>
</feature>
<evidence type="ECO:0000313" key="6">
    <source>
        <dbReference type="EMBL" id="KOO44231.1"/>
    </source>
</evidence>
<comment type="caution">
    <text evidence="6">The sequence shown here is derived from an EMBL/GenBank/DDBJ whole genome shotgun (WGS) entry which is preliminary data.</text>
</comment>
<dbReference type="Gene3D" id="2.30.40.10">
    <property type="entry name" value="Urease, subunit C, domain 1"/>
    <property type="match status" value="1"/>
</dbReference>
<evidence type="ECO:0000256" key="1">
    <source>
        <dbReference type="ARBA" id="ARBA00022723"/>
    </source>
</evidence>
<dbReference type="GO" id="GO:0046872">
    <property type="term" value="F:metal ion binding"/>
    <property type="evidence" value="ECO:0007669"/>
    <property type="project" value="UniProtKB-KW"/>
</dbReference>
<dbReference type="PATRIC" id="fig|284581.3.peg.4747"/>
<proteinExistence type="inferred from homology"/>
<reference evidence="7" key="1">
    <citation type="submission" date="2015-08" db="EMBL/GenBank/DDBJ databases">
        <title>Fjat-14210 dsm16467.</title>
        <authorList>
            <person name="Liu B."/>
            <person name="Wang J."/>
            <person name="Zhu Y."/>
            <person name="Liu G."/>
            <person name="Chen Q."/>
            <person name="Chen Z."/>
            <person name="Lan J."/>
            <person name="Che J."/>
            <person name="Ge C."/>
            <person name="Shi H."/>
            <person name="Pan Z."/>
            <person name="Liu X."/>
        </authorList>
    </citation>
    <scope>NUCLEOTIDE SEQUENCE [LARGE SCALE GENOMIC DNA]</scope>
    <source>
        <strain evidence="7">DSM 16467</strain>
    </source>
</reference>
<comment type="catalytic activity">
    <reaction evidence="4">
        <text>S-adenosyl-L-homocysteine + H2O + H(+) = S-inosyl-L-homocysteine + NH4(+)</text>
        <dbReference type="Rhea" id="RHEA:20716"/>
        <dbReference type="ChEBI" id="CHEBI:15377"/>
        <dbReference type="ChEBI" id="CHEBI:15378"/>
        <dbReference type="ChEBI" id="CHEBI:28938"/>
        <dbReference type="ChEBI" id="CHEBI:57856"/>
        <dbReference type="ChEBI" id="CHEBI:57985"/>
        <dbReference type="EC" id="3.5.4.28"/>
    </reaction>
</comment>
<comment type="similarity">
    <text evidence="4">Belongs to the metallo-dependent hydrolases superfamily. MTA/SAH deaminase family.</text>
</comment>
<evidence type="ECO:0000256" key="4">
    <source>
        <dbReference type="HAMAP-Rule" id="MF_01281"/>
    </source>
</evidence>
<dbReference type="GO" id="GO:0050270">
    <property type="term" value="F:S-adenosylhomocysteine deaminase activity"/>
    <property type="evidence" value="ECO:0007669"/>
    <property type="project" value="UniProtKB-UniRule"/>
</dbReference>
<dbReference type="GO" id="GO:0090614">
    <property type="term" value="F:5'-methylthioadenosine deaminase activity"/>
    <property type="evidence" value="ECO:0007669"/>
    <property type="project" value="UniProtKB-UniRule"/>
</dbReference>
<dbReference type="InterPro" id="IPR011059">
    <property type="entry name" value="Metal-dep_hydrolase_composite"/>
</dbReference>
<dbReference type="CDD" id="cd01298">
    <property type="entry name" value="ATZ_TRZ_like"/>
    <property type="match status" value="1"/>
</dbReference>
<comment type="function">
    <text evidence="4">Catalyzes the deamination of 5-methylthioadenosine and S-adenosyl-L-homocysteine into 5-methylthioinosine and S-inosyl-L-homocysteine, respectively. Is also able to deaminate adenosine.</text>
</comment>
<dbReference type="InterPro" id="IPR032466">
    <property type="entry name" value="Metal_Hydrolase"/>
</dbReference>
<evidence type="ECO:0000256" key="3">
    <source>
        <dbReference type="ARBA" id="ARBA00022833"/>
    </source>
</evidence>
<dbReference type="RefSeq" id="WP_053401882.1">
    <property type="nucleotide sequence ID" value="NZ_JAUKEN010000001.1"/>
</dbReference>
<evidence type="ECO:0000256" key="2">
    <source>
        <dbReference type="ARBA" id="ARBA00022801"/>
    </source>
</evidence>
<feature type="binding site" evidence="4">
    <location>
        <position position="65"/>
    </location>
    <ligand>
        <name>Zn(2+)</name>
        <dbReference type="ChEBI" id="CHEBI:29105"/>
    </ligand>
</feature>
<protein>
    <recommendedName>
        <fullName evidence="4">5-methylthioadenosine/S-adenosylhomocysteine deaminase</fullName>
        <shortName evidence="4">MTA/SAH deaminase</shortName>
        <ecNumber evidence="4">3.5.4.28</ecNumber>
        <ecNumber evidence="4">3.5.4.31</ecNumber>
    </recommendedName>
</protein>
<dbReference type="OrthoDB" id="9807210at2"/>
<dbReference type="InterPro" id="IPR006680">
    <property type="entry name" value="Amidohydro-rel"/>
</dbReference>
<dbReference type="SUPFAM" id="SSF51556">
    <property type="entry name" value="Metallo-dependent hydrolases"/>
    <property type="match status" value="1"/>
</dbReference>
<organism evidence="6 7">
    <name type="scientific">Priestia koreensis</name>
    <dbReference type="NCBI Taxonomy" id="284581"/>
    <lineage>
        <taxon>Bacteria</taxon>
        <taxon>Bacillati</taxon>
        <taxon>Bacillota</taxon>
        <taxon>Bacilli</taxon>
        <taxon>Bacillales</taxon>
        <taxon>Bacillaceae</taxon>
        <taxon>Priestia</taxon>
    </lineage>
</organism>
<feature type="binding site" evidence="4">
    <location>
        <position position="218"/>
    </location>
    <ligand>
        <name>Zn(2+)</name>
        <dbReference type="ChEBI" id="CHEBI:29105"/>
    </ligand>
</feature>
<dbReference type="STRING" id="284581.AMD01_13135"/>
<dbReference type="SUPFAM" id="SSF51338">
    <property type="entry name" value="Composite domain of metallo-dependent hydrolases"/>
    <property type="match status" value="1"/>
</dbReference>
<dbReference type="EC" id="3.5.4.31" evidence="4"/>
<dbReference type="PANTHER" id="PTHR43794:SF11">
    <property type="entry name" value="AMIDOHYDROLASE-RELATED DOMAIN-CONTAINING PROTEIN"/>
    <property type="match status" value="1"/>
</dbReference>
<feature type="binding site" evidence="4">
    <location>
        <position position="63"/>
    </location>
    <ligand>
        <name>Zn(2+)</name>
        <dbReference type="ChEBI" id="CHEBI:29105"/>
    </ligand>
</feature>
<keyword evidence="7" id="KW-1185">Reference proteome</keyword>
<comment type="caution">
    <text evidence="4">Lacks conserved residue(s) required for the propagation of feature annotation.</text>
</comment>
<dbReference type="InterPro" id="IPR050287">
    <property type="entry name" value="MTA/SAH_deaminase"/>
</dbReference>
<dbReference type="HAMAP" id="MF_01281">
    <property type="entry name" value="MTA_SAH_deamin"/>
    <property type="match status" value="1"/>
</dbReference>
<dbReference type="FunFam" id="3.20.20.140:FF:000014">
    <property type="entry name" value="5-methylthioadenosine/S-adenosylhomocysteine deaminase"/>
    <property type="match status" value="1"/>
</dbReference>
<feature type="domain" description="Amidohydrolase-related" evidence="5">
    <location>
        <begin position="54"/>
        <end position="410"/>
    </location>
</feature>
<keyword evidence="2 4" id="KW-0378">Hydrolase</keyword>
<feature type="binding site" evidence="4">
    <location>
        <position position="306"/>
    </location>
    <ligand>
        <name>Zn(2+)</name>
        <dbReference type="ChEBI" id="CHEBI:29105"/>
    </ligand>
</feature>
<gene>
    <name evidence="4" type="primary">mtaD</name>
    <name evidence="6" type="ORF">AMD01_13135</name>
</gene>
<dbReference type="Gene3D" id="3.20.20.140">
    <property type="entry name" value="Metal-dependent hydrolases"/>
    <property type="match status" value="1"/>
</dbReference>
<dbReference type="EC" id="3.5.4.28" evidence="4"/>
<evidence type="ECO:0000259" key="5">
    <source>
        <dbReference type="Pfam" id="PF01979"/>
    </source>
</evidence>
<comment type="cofactor">
    <cofactor evidence="4">
        <name>Zn(2+)</name>
        <dbReference type="ChEBI" id="CHEBI:29105"/>
    </cofactor>
    <text evidence="4">Binds 1 zinc ion per subunit.</text>
</comment>
<feature type="binding site" evidence="4">
    <location>
        <position position="306"/>
    </location>
    <ligand>
        <name>substrate</name>
    </ligand>
</feature>
<dbReference type="InterPro" id="IPR023512">
    <property type="entry name" value="Deaminase_MtaD/DadD"/>
</dbReference>
<keyword evidence="3 4" id="KW-0862">Zinc</keyword>
<comment type="catalytic activity">
    <reaction evidence="4">
        <text>S-methyl-5'-thioadenosine + H2O + H(+) = S-methyl-5'-thioinosine + NH4(+)</text>
        <dbReference type="Rhea" id="RHEA:25025"/>
        <dbReference type="ChEBI" id="CHEBI:15377"/>
        <dbReference type="ChEBI" id="CHEBI:15378"/>
        <dbReference type="ChEBI" id="CHEBI:17509"/>
        <dbReference type="ChEBI" id="CHEBI:28938"/>
        <dbReference type="ChEBI" id="CHEBI:48595"/>
        <dbReference type="EC" id="3.5.4.31"/>
    </reaction>
</comment>
<dbReference type="Proteomes" id="UP000037558">
    <property type="component" value="Unassembled WGS sequence"/>
</dbReference>
<sequence>MKTILIRNAEIVTMNANEEIITGDIYIEDDIIKAVGPNLNVDRVDQLIDGTNRTVIPGFVQTHIHLCQTLFRGKGDDLELMDWLKQRIWPLEASHDQESIYYSAMLGIGELIQSGTTTIVDMETVHYTDSAFQAIAESGIRALSGKVMMDKGDEVPLPLQENTYDSIQNSVDLMEKWHMYEGRIKYAFSPRFVVSCTEVLLREVSELSRTHNIHVHTHASENQGEIALVERETGMRNVTYLHHLGLATDRLILAHCVWLDDEERKIIKENGVHVSHCPGSNLKLASGIADIPTLLDHHVSVSLGADGAPCNNNLDMFNEMRLAALIQKPVHGPTAMNARAVFKMATIGGARAVGMEHEIGSIEIGKKADIAILNLRDFHTYPSFDVDPISRIVYSATRADVETTIVNGQILMENRLMRTLDKEIILHEANKSIKRLLRKIPHLSVSR</sequence>
<dbReference type="PANTHER" id="PTHR43794">
    <property type="entry name" value="AMINOHYDROLASE SSNA-RELATED"/>
    <property type="match status" value="1"/>
</dbReference>
<name>A0A0M0KZI4_9BACI</name>
<dbReference type="EMBL" id="LILC01000016">
    <property type="protein sequence ID" value="KOO44231.1"/>
    <property type="molecule type" value="Genomic_DNA"/>
</dbReference>
<dbReference type="AlphaFoldDB" id="A0A0M0KZI4"/>
<feature type="binding site" evidence="4">
    <location>
        <position position="221"/>
    </location>
    <ligand>
        <name>substrate</name>
    </ligand>
</feature>